<keyword evidence="6" id="KW-1185">Reference proteome</keyword>
<feature type="region of interest" description="Disordered" evidence="3">
    <location>
        <begin position="60"/>
        <end position="174"/>
    </location>
</feature>
<organism evidence="5 6">
    <name type="scientific">Westerdykella ornata</name>
    <dbReference type="NCBI Taxonomy" id="318751"/>
    <lineage>
        <taxon>Eukaryota</taxon>
        <taxon>Fungi</taxon>
        <taxon>Dikarya</taxon>
        <taxon>Ascomycota</taxon>
        <taxon>Pezizomycotina</taxon>
        <taxon>Dothideomycetes</taxon>
        <taxon>Pleosporomycetidae</taxon>
        <taxon>Pleosporales</taxon>
        <taxon>Sporormiaceae</taxon>
        <taxon>Westerdykella</taxon>
    </lineage>
</organism>
<reference evidence="5" key="1">
    <citation type="journal article" date="2020" name="Stud. Mycol.">
        <title>101 Dothideomycetes genomes: a test case for predicting lifestyles and emergence of pathogens.</title>
        <authorList>
            <person name="Haridas S."/>
            <person name="Albert R."/>
            <person name="Binder M."/>
            <person name="Bloem J."/>
            <person name="Labutti K."/>
            <person name="Salamov A."/>
            <person name="Andreopoulos B."/>
            <person name="Baker S."/>
            <person name="Barry K."/>
            <person name="Bills G."/>
            <person name="Bluhm B."/>
            <person name="Cannon C."/>
            <person name="Castanera R."/>
            <person name="Culley D."/>
            <person name="Daum C."/>
            <person name="Ezra D."/>
            <person name="Gonzalez J."/>
            <person name="Henrissat B."/>
            <person name="Kuo A."/>
            <person name="Liang C."/>
            <person name="Lipzen A."/>
            <person name="Lutzoni F."/>
            <person name="Magnuson J."/>
            <person name="Mondo S."/>
            <person name="Nolan M."/>
            <person name="Ohm R."/>
            <person name="Pangilinan J."/>
            <person name="Park H.-J."/>
            <person name="Ramirez L."/>
            <person name="Alfaro M."/>
            <person name="Sun H."/>
            <person name="Tritt A."/>
            <person name="Yoshinaga Y."/>
            <person name="Zwiers L.-H."/>
            <person name="Turgeon B."/>
            <person name="Goodwin S."/>
            <person name="Spatafora J."/>
            <person name="Crous P."/>
            <person name="Grigoriev I."/>
        </authorList>
    </citation>
    <scope>NUCLEOTIDE SEQUENCE</scope>
    <source>
        <strain evidence="5">CBS 379.55</strain>
    </source>
</reference>
<feature type="domain" description="RED-like N-terminal" evidence="4">
    <location>
        <begin position="138"/>
        <end position="229"/>
    </location>
</feature>
<evidence type="ECO:0000313" key="6">
    <source>
        <dbReference type="Proteomes" id="UP000800097"/>
    </source>
</evidence>
<evidence type="ECO:0000256" key="1">
    <source>
        <dbReference type="ARBA" id="ARBA00004123"/>
    </source>
</evidence>
<dbReference type="GO" id="GO:0005634">
    <property type="term" value="C:nucleus"/>
    <property type="evidence" value="ECO:0007669"/>
    <property type="project" value="UniProtKB-SubCell"/>
</dbReference>
<feature type="compositionally biased region" description="Low complexity" evidence="3">
    <location>
        <begin position="451"/>
        <end position="464"/>
    </location>
</feature>
<dbReference type="AlphaFoldDB" id="A0A6A6JCH0"/>
<dbReference type="Proteomes" id="UP000800097">
    <property type="component" value="Unassembled WGS sequence"/>
</dbReference>
<feature type="compositionally biased region" description="Acidic residues" evidence="3">
    <location>
        <begin position="414"/>
        <end position="429"/>
    </location>
</feature>
<evidence type="ECO:0000313" key="5">
    <source>
        <dbReference type="EMBL" id="KAF2273975.1"/>
    </source>
</evidence>
<evidence type="ECO:0000259" key="4">
    <source>
        <dbReference type="Pfam" id="PF07808"/>
    </source>
</evidence>
<dbReference type="InterPro" id="IPR012916">
    <property type="entry name" value="RED_N"/>
</dbReference>
<evidence type="ECO:0000256" key="2">
    <source>
        <dbReference type="ARBA" id="ARBA00023242"/>
    </source>
</evidence>
<feature type="region of interest" description="Disordered" evidence="3">
    <location>
        <begin position="231"/>
        <end position="251"/>
    </location>
</feature>
<accession>A0A6A6JCH0</accession>
<feature type="region of interest" description="Disordered" evidence="3">
    <location>
        <begin position="265"/>
        <end position="285"/>
    </location>
</feature>
<gene>
    <name evidence="5" type="ORF">EI97DRAFT_435621</name>
</gene>
<feature type="compositionally biased region" description="Low complexity" evidence="3">
    <location>
        <begin position="60"/>
        <end position="79"/>
    </location>
</feature>
<dbReference type="InterPro" id="IPR039896">
    <property type="entry name" value="Red-like"/>
</dbReference>
<dbReference type="PANTHER" id="PTHR12765">
    <property type="entry name" value="RED PROTEIN IK FACTOR CYTOKINE IK"/>
    <property type="match status" value="1"/>
</dbReference>
<sequence length="618" mass="66982">MDPQALAQMAWAEPMYCVNQSFNAIFKHDLLLLRLEPTMNNQQFRSLLLSNSQKKDGAAAAAVSTAASPPTTRPSATPALGARKRSAAFFPMTPRQVGRRHSGSAEFARQLAERNNNGKQPGSGTQQKKFKSSLPKGVKLAAGYRDRTKDREGGREGEGEGEEDDEGGKQNEVAQRVKALEEAMKEGQINRETFDHLVQEIAGGDLSATHLVKGLDRKLLEKVRKGEVSLAERATKGGRTGTPGSEAEDELDELVQQDIAPVVREKVEKKGERAPPPPVAGVKRSRDAILAELKAQRKAAAEAAAAEHAKKYPSLGPGFRKVGPGGETTRIEIDASGREVLIITDANGKEKRKVRKQQVQQPEVERGHDVEEEPLHLKQDTPPPPQKHDSEDDDDDIFAGVGSNYNPLAAIQGDGEDDASSDDEEEDDQAVAIADKGPNAEEAGKEEEGEAAPPEESSVESKVSTEPAVSRPRRNYFNDTPAAGKEREKDAADATVLAALKKVRTLDVSSSLLQDSEEARLAKRAAELAARDRDMDDLDLGFGASRFEDAEEMEMEGEKVKFSEWKGLGADDDEDDGSHRGGPSKKRKRGGKKKKGGKNSVADVLKVMERQKSAKTLG</sequence>
<feature type="region of interest" description="Disordered" evidence="3">
    <location>
        <begin position="307"/>
        <end position="491"/>
    </location>
</feature>
<evidence type="ECO:0000256" key="3">
    <source>
        <dbReference type="SAM" id="MobiDB-lite"/>
    </source>
</evidence>
<protein>
    <recommendedName>
        <fullName evidence="4">RED-like N-terminal domain-containing protein</fullName>
    </recommendedName>
</protein>
<name>A0A6A6JCH0_WESOR</name>
<dbReference type="OrthoDB" id="3366823at2759"/>
<dbReference type="RefSeq" id="XP_033651514.1">
    <property type="nucleotide sequence ID" value="XM_033798905.1"/>
</dbReference>
<feature type="compositionally biased region" description="Basic residues" evidence="3">
    <location>
        <begin position="582"/>
        <end position="597"/>
    </location>
</feature>
<feature type="region of interest" description="Disordered" evidence="3">
    <location>
        <begin position="549"/>
        <end position="618"/>
    </location>
</feature>
<dbReference type="Pfam" id="PF07808">
    <property type="entry name" value="RED_N"/>
    <property type="match status" value="1"/>
</dbReference>
<dbReference type="EMBL" id="ML986506">
    <property type="protein sequence ID" value="KAF2273975.1"/>
    <property type="molecule type" value="Genomic_DNA"/>
</dbReference>
<feature type="compositionally biased region" description="Polar residues" evidence="3">
    <location>
        <begin position="113"/>
        <end position="127"/>
    </location>
</feature>
<feature type="compositionally biased region" description="Basic and acidic residues" evidence="3">
    <location>
        <begin position="144"/>
        <end position="158"/>
    </location>
</feature>
<proteinExistence type="predicted"/>
<feature type="compositionally biased region" description="Basic and acidic residues" evidence="3">
    <location>
        <begin position="363"/>
        <end position="379"/>
    </location>
</feature>
<comment type="subcellular location">
    <subcellularLocation>
        <location evidence="1">Nucleus</location>
    </subcellularLocation>
</comment>
<dbReference type="GeneID" id="54552080"/>
<keyword evidence="2" id="KW-0539">Nucleus</keyword>